<name>A0A4U1C7M7_9SPHI</name>
<comment type="similarity">
    <text evidence="1 3">Belongs to the RelE toxin family.</text>
</comment>
<keyword evidence="2" id="KW-1277">Toxin-antitoxin system</keyword>
<evidence type="ECO:0000313" key="5">
    <source>
        <dbReference type="Proteomes" id="UP000310477"/>
    </source>
</evidence>
<dbReference type="Pfam" id="PF05016">
    <property type="entry name" value="ParE_toxin"/>
    <property type="match status" value="1"/>
</dbReference>
<dbReference type="PANTHER" id="PTHR33755">
    <property type="entry name" value="TOXIN PARE1-RELATED"/>
    <property type="match status" value="1"/>
</dbReference>
<evidence type="ECO:0000313" key="4">
    <source>
        <dbReference type="EMBL" id="TKC01387.1"/>
    </source>
</evidence>
<gene>
    <name evidence="4" type="ORF">FA045_09125</name>
</gene>
<dbReference type="AlphaFoldDB" id="A0A4U1C7M7"/>
<accession>A0A4U1C7M7</accession>
<reference evidence="4 5" key="1">
    <citation type="submission" date="2019-04" db="EMBL/GenBank/DDBJ databases">
        <title>Pedobacter sp. AR-2-6 sp. nov., isolated from Arctic soil.</title>
        <authorList>
            <person name="Dahal R.H."/>
            <person name="Kim D.-U."/>
        </authorList>
    </citation>
    <scope>NUCLEOTIDE SEQUENCE [LARGE SCALE GENOMIC DNA]</scope>
    <source>
        <strain evidence="4 5">AR-2-6</strain>
    </source>
</reference>
<dbReference type="InterPro" id="IPR035093">
    <property type="entry name" value="RelE/ParE_toxin_dom_sf"/>
</dbReference>
<dbReference type="RefSeq" id="WP_136876726.1">
    <property type="nucleotide sequence ID" value="NZ_SWBO01000004.1"/>
</dbReference>
<dbReference type="InterPro" id="IPR007712">
    <property type="entry name" value="RelE/ParE_toxin"/>
</dbReference>
<dbReference type="Proteomes" id="UP000310477">
    <property type="component" value="Unassembled WGS sequence"/>
</dbReference>
<dbReference type="Gene3D" id="3.30.2310.20">
    <property type="entry name" value="RelE-like"/>
    <property type="match status" value="1"/>
</dbReference>
<sequence length="100" mass="12056">MGSYVLSNKAVEDLTEIWYYTYQNWSEKQADKYYELLIYAFDQIAEKPDLGRLYSTINSNIFGLNVGKHIIFYQETKFNKVEIVRILHEQMDYKIRLKEK</sequence>
<organism evidence="4 5">
    <name type="scientific">Pedobacter cryotolerans</name>
    <dbReference type="NCBI Taxonomy" id="2571270"/>
    <lineage>
        <taxon>Bacteria</taxon>
        <taxon>Pseudomonadati</taxon>
        <taxon>Bacteroidota</taxon>
        <taxon>Sphingobacteriia</taxon>
        <taxon>Sphingobacteriales</taxon>
        <taxon>Sphingobacteriaceae</taxon>
        <taxon>Pedobacter</taxon>
    </lineage>
</organism>
<dbReference type="OrthoDB" id="7173315at2"/>
<dbReference type="InterPro" id="IPR028344">
    <property type="entry name" value="ParE1/4"/>
</dbReference>
<dbReference type="InterPro" id="IPR051803">
    <property type="entry name" value="TA_system_RelE-like_toxin"/>
</dbReference>
<protein>
    <recommendedName>
        <fullName evidence="3">Toxin</fullName>
    </recommendedName>
</protein>
<comment type="caution">
    <text evidence="4">The sequence shown here is derived from an EMBL/GenBank/DDBJ whole genome shotgun (WGS) entry which is preliminary data.</text>
</comment>
<evidence type="ECO:0000256" key="1">
    <source>
        <dbReference type="ARBA" id="ARBA00006226"/>
    </source>
</evidence>
<proteinExistence type="inferred from homology"/>
<evidence type="ECO:0000256" key="3">
    <source>
        <dbReference type="PIRNR" id="PIRNR029218"/>
    </source>
</evidence>
<dbReference type="EMBL" id="SWBO01000004">
    <property type="protein sequence ID" value="TKC01387.1"/>
    <property type="molecule type" value="Genomic_DNA"/>
</dbReference>
<dbReference type="PANTHER" id="PTHR33755:SF9">
    <property type="entry name" value="TOXIN PARE1"/>
    <property type="match status" value="1"/>
</dbReference>
<dbReference type="PIRSF" id="PIRSF029218">
    <property type="entry name" value="ParE"/>
    <property type="match status" value="1"/>
</dbReference>
<keyword evidence="5" id="KW-1185">Reference proteome</keyword>
<evidence type="ECO:0000256" key="2">
    <source>
        <dbReference type="ARBA" id="ARBA00022649"/>
    </source>
</evidence>